<evidence type="ECO:0000259" key="9">
    <source>
        <dbReference type="Pfam" id="PF02840"/>
    </source>
</evidence>
<dbReference type="GO" id="GO:0000350">
    <property type="term" value="P:generation of catalytic spliceosome for second transesterification step"/>
    <property type="evidence" value="ECO:0007669"/>
    <property type="project" value="TreeGrafter"/>
</dbReference>
<feature type="region of interest" description="Disordered" evidence="8">
    <location>
        <begin position="1"/>
        <end position="98"/>
    </location>
</feature>
<dbReference type="AlphaFoldDB" id="A0A7S1RMQ8"/>
<keyword evidence="6" id="KW-0508">mRNA splicing</keyword>
<evidence type="ECO:0000256" key="3">
    <source>
        <dbReference type="ARBA" id="ARBA00018242"/>
    </source>
</evidence>
<evidence type="ECO:0000256" key="7">
    <source>
        <dbReference type="ARBA" id="ARBA00023242"/>
    </source>
</evidence>
<comment type="similarity">
    <text evidence="2">Belongs to the PRP18 family.</text>
</comment>
<evidence type="ECO:0000256" key="5">
    <source>
        <dbReference type="ARBA" id="ARBA00022728"/>
    </source>
</evidence>
<comment type="subcellular location">
    <subcellularLocation>
        <location evidence="1">Nucleus</location>
    </subcellularLocation>
</comment>
<accession>A0A7S1RMQ8</accession>
<evidence type="ECO:0000256" key="6">
    <source>
        <dbReference type="ARBA" id="ARBA00023187"/>
    </source>
</evidence>
<protein>
    <recommendedName>
        <fullName evidence="3">Pre-mRNA-splicing factor 18</fullName>
    </recommendedName>
</protein>
<organism evidence="10">
    <name type="scientific">Alexandrium catenella</name>
    <name type="common">Red tide dinoflagellate</name>
    <name type="synonym">Gonyaulax catenella</name>
    <dbReference type="NCBI Taxonomy" id="2925"/>
    <lineage>
        <taxon>Eukaryota</taxon>
        <taxon>Sar</taxon>
        <taxon>Alveolata</taxon>
        <taxon>Dinophyceae</taxon>
        <taxon>Gonyaulacales</taxon>
        <taxon>Pyrocystaceae</taxon>
        <taxon>Alexandrium</taxon>
    </lineage>
</organism>
<proteinExistence type="inferred from homology"/>
<evidence type="ECO:0000313" key="10">
    <source>
        <dbReference type="EMBL" id="CAD9171014.1"/>
    </source>
</evidence>
<dbReference type="GO" id="GO:0071021">
    <property type="term" value="C:U2-type post-spliceosomal complex"/>
    <property type="evidence" value="ECO:0007669"/>
    <property type="project" value="TreeGrafter"/>
</dbReference>
<feature type="domain" description="Prp18" evidence="9">
    <location>
        <begin position="140"/>
        <end position="258"/>
    </location>
</feature>
<keyword evidence="5" id="KW-0747">Spliceosome</keyword>
<reference evidence="10" key="1">
    <citation type="submission" date="2021-01" db="EMBL/GenBank/DDBJ databases">
        <authorList>
            <person name="Corre E."/>
            <person name="Pelletier E."/>
            <person name="Niang G."/>
            <person name="Scheremetjew M."/>
            <person name="Finn R."/>
            <person name="Kale V."/>
            <person name="Holt S."/>
            <person name="Cochrane G."/>
            <person name="Meng A."/>
            <person name="Brown T."/>
            <person name="Cohen L."/>
        </authorList>
    </citation>
    <scope>NUCLEOTIDE SEQUENCE</scope>
    <source>
        <strain evidence="10">OF101</strain>
    </source>
</reference>
<evidence type="ECO:0000256" key="2">
    <source>
        <dbReference type="ARBA" id="ARBA00008137"/>
    </source>
</evidence>
<dbReference type="EMBL" id="HBGE01080008">
    <property type="protein sequence ID" value="CAD9171014.1"/>
    <property type="molecule type" value="Transcribed_RNA"/>
</dbReference>
<dbReference type="PANTHER" id="PTHR13007">
    <property type="entry name" value="PRE-MRNA SPLICING FACTOR-RELATED"/>
    <property type="match status" value="1"/>
</dbReference>
<evidence type="ECO:0000256" key="1">
    <source>
        <dbReference type="ARBA" id="ARBA00004123"/>
    </source>
</evidence>
<dbReference type="SUPFAM" id="SSF47938">
    <property type="entry name" value="Functional domain of the splicing factor Prp18"/>
    <property type="match status" value="1"/>
</dbReference>
<dbReference type="PANTHER" id="PTHR13007:SF19">
    <property type="entry name" value="PRE-MRNA-SPLICING FACTOR 18"/>
    <property type="match status" value="1"/>
</dbReference>
<name>A0A7S1RMQ8_ALECA</name>
<dbReference type="GO" id="GO:0005682">
    <property type="term" value="C:U5 snRNP"/>
    <property type="evidence" value="ECO:0007669"/>
    <property type="project" value="TreeGrafter"/>
</dbReference>
<feature type="compositionally biased region" description="Basic and acidic residues" evidence="8">
    <location>
        <begin position="15"/>
        <end position="24"/>
    </location>
</feature>
<sequence>MASKMMEAIAAHQAAKKEKEAEVQKKRKKGAAESFHAFRSFDAKTSQAMAHGKKARQEVVSDDSDSQPEEEDERQREEAKVDWSAAPAELQPRSEVAGGESPAQFVTHFIRFVVGKWRSCLAADGQLQVEGLGALSDAMRAIYESEAALRETQEMLAPLMRQLENSKVDKEIMKHLDKMVGLAAVREYKEAMTSYVEITIGRKKWNNAVMFGEAKHNKGFNARRVKRDEDNKFDSDETVKKYIQAIRRIFTFAQLVCPNEDGSKHM</sequence>
<feature type="compositionally biased region" description="Acidic residues" evidence="8">
    <location>
        <begin position="60"/>
        <end position="72"/>
    </location>
</feature>
<feature type="compositionally biased region" description="Low complexity" evidence="8">
    <location>
        <begin position="1"/>
        <end position="13"/>
    </location>
</feature>
<keyword evidence="7" id="KW-0539">Nucleus</keyword>
<dbReference type="Pfam" id="PF02840">
    <property type="entry name" value="Prp18"/>
    <property type="match status" value="1"/>
</dbReference>
<dbReference type="Gene3D" id="1.20.940.10">
    <property type="entry name" value="Functional domain of the splicing factor Prp18"/>
    <property type="match status" value="1"/>
</dbReference>
<evidence type="ECO:0000256" key="4">
    <source>
        <dbReference type="ARBA" id="ARBA00022664"/>
    </source>
</evidence>
<dbReference type="InterPro" id="IPR039979">
    <property type="entry name" value="PRPF18"/>
</dbReference>
<keyword evidence="4" id="KW-0507">mRNA processing</keyword>
<gene>
    <name evidence="10" type="ORF">ACAT0790_LOCUS47783</name>
</gene>
<dbReference type="GO" id="GO:0046540">
    <property type="term" value="C:U4/U6 x U5 tri-snRNP complex"/>
    <property type="evidence" value="ECO:0007669"/>
    <property type="project" value="TreeGrafter"/>
</dbReference>
<evidence type="ECO:0000256" key="8">
    <source>
        <dbReference type="SAM" id="MobiDB-lite"/>
    </source>
</evidence>
<dbReference type="InterPro" id="IPR004098">
    <property type="entry name" value="Prp18"/>
</dbReference>